<comment type="caution">
    <text evidence="1">The sequence shown here is derived from an EMBL/GenBank/DDBJ whole genome shotgun (WGS) entry which is preliminary data.</text>
</comment>
<gene>
    <name evidence="1" type="ORF">HY076_07975</name>
</gene>
<dbReference type="InterPro" id="IPR011990">
    <property type="entry name" value="TPR-like_helical_dom_sf"/>
</dbReference>
<proteinExistence type="predicted"/>
<sequence>MSPRPQPSSDAPFDAALALARAGRFDEALAALRRAAGAGSRHADAALAFAELARTAEESGAARHALEALDAATALAPGYADLHYRRGCALITAQRHADARAA</sequence>
<reference evidence="1" key="1">
    <citation type="submission" date="2020-07" db="EMBL/GenBank/DDBJ databases">
        <title>Huge and variable diversity of episymbiotic CPR bacteria and DPANN archaea in groundwater ecosystems.</title>
        <authorList>
            <person name="He C.Y."/>
            <person name="Keren R."/>
            <person name="Whittaker M."/>
            <person name="Farag I.F."/>
            <person name="Doudna J."/>
            <person name="Cate J.H.D."/>
            <person name="Banfield J.F."/>
        </authorList>
    </citation>
    <scope>NUCLEOTIDE SEQUENCE</scope>
    <source>
        <strain evidence="1">NC_groundwater_928_Pr1_S-0.2um_72_17</strain>
    </source>
</reference>
<dbReference type="EMBL" id="JACQAY010000263">
    <property type="protein sequence ID" value="MBI3540193.1"/>
    <property type="molecule type" value="Genomic_DNA"/>
</dbReference>
<evidence type="ECO:0000313" key="2">
    <source>
        <dbReference type="Proteomes" id="UP000807850"/>
    </source>
</evidence>
<evidence type="ECO:0008006" key="3">
    <source>
        <dbReference type="Google" id="ProtNLM"/>
    </source>
</evidence>
<dbReference type="AlphaFoldDB" id="A0A9D6L775"/>
<dbReference type="Proteomes" id="UP000807850">
    <property type="component" value="Unassembled WGS sequence"/>
</dbReference>
<dbReference type="SUPFAM" id="SSF48452">
    <property type="entry name" value="TPR-like"/>
    <property type="match status" value="1"/>
</dbReference>
<evidence type="ECO:0000313" key="1">
    <source>
        <dbReference type="EMBL" id="MBI3540193.1"/>
    </source>
</evidence>
<accession>A0A9D6L775</accession>
<dbReference type="Gene3D" id="1.25.40.10">
    <property type="entry name" value="Tetratricopeptide repeat domain"/>
    <property type="match status" value="1"/>
</dbReference>
<name>A0A9D6L775_UNCEI</name>
<feature type="non-terminal residue" evidence="1">
    <location>
        <position position="102"/>
    </location>
</feature>
<protein>
    <recommendedName>
        <fullName evidence="3">Tetratricopeptide repeat protein</fullName>
    </recommendedName>
</protein>
<organism evidence="1 2">
    <name type="scientific">Eiseniibacteriota bacterium</name>
    <dbReference type="NCBI Taxonomy" id="2212470"/>
    <lineage>
        <taxon>Bacteria</taxon>
        <taxon>Candidatus Eiseniibacteriota</taxon>
    </lineage>
</organism>